<sequence length="194" mass="22337">RCGRSLGQKRYEELIDVDIPLSRRCSCGLEAREYWPTGYYRVPTNVSTQRMSSSRLRRGQYSPIRQLLSDWPTKLVRDTALAICSMTSHSGLVELTYKIISRQLFIPRCATYHALVIAEDGGAARSSVPDDGEHTTGRGTTMKYYCCIREMINNLVRWYKRWYAYLTILGTTMKTLRMKTTNAAVLLRSDRPYT</sequence>
<organism evidence="1">
    <name type="scientific">Polyporus grammocephalus</name>
    <dbReference type="NCBI Taxonomy" id="196234"/>
    <lineage>
        <taxon>Eukaryota</taxon>
        <taxon>Fungi</taxon>
        <taxon>Dikarya</taxon>
        <taxon>Basidiomycota</taxon>
        <taxon>Agaricomycotina</taxon>
        <taxon>Agaricomycetes</taxon>
        <taxon>Polyporales</taxon>
        <taxon>Polyporaceae</taxon>
        <taxon>Polyporus</taxon>
    </lineage>
</organism>
<protein>
    <submittedName>
        <fullName evidence="1">Cytochrome c oxidase subunit I</fullName>
    </submittedName>
</protein>
<reference evidence="1" key="1">
    <citation type="submission" date="2009-05" db="EMBL/GenBank/DDBJ databases">
        <title>Characterization of Differentially Expressed Genes Related to Laccase Biosynthesis of White-Rot Fungus TR16.</title>
        <authorList>
            <person name="Chen Q.-T."/>
            <person name="Guo L.-Q."/>
            <person name="Lin J.-F."/>
        </authorList>
    </citation>
    <scope>NUCLEOTIDE SEQUENCE</scope>
</reference>
<evidence type="ECO:0000313" key="1">
    <source>
        <dbReference type="EMBL" id="ACT52858.1"/>
    </source>
</evidence>
<feature type="non-terminal residue" evidence="1">
    <location>
        <position position="194"/>
    </location>
</feature>
<accession>C7DK04</accession>
<dbReference type="AlphaFoldDB" id="C7DK04"/>
<dbReference type="EMBL" id="GQ141643">
    <property type="protein sequence ID" value="ACT52858.1"/>
    <property type="molecule type" value="mRNA"/>
</dbReference>
<proteinExistence type="evidence at transcript level"/>
<name>C7DK04_9APHY</name>
<feature type="non-terminal residue" evidence="1">
    <location>
        <position position="1"/>
    </location>
</feature>